<sequence length="80" mass="8985">MPVGGRLPLLMLRCLWLHQSDVLPGTPPITPPIRPPSLQGPNPHQNCYDDEPQQQIVTKRGLYLSHYPVQVAQLLELLPT</sequence>
<protein>
    <recommendedName>
        <fullName evidence="5">Secreted protein</fullName>
    </recommendedName>
</protein>
<feature type="chain" id="PRO_5042005060" description="Secreted protein" evidence="2">
    <location>
        <begin position="23"/>
        <end position="80"/>
    </location>
</feature>
<feature type="signal peptide" evidence="2">
    <location>
        <begin position="1"/>
        <end position="22"/>
    </location>
</feature>
<dbReference type="AlphaFoldDB" id="A0AAE0M5B3"/>
<accession>A0AAE0M5B3</accession>
<keyword evidence="4" id="KW-1185">Reference proteome</keyword>
<feature type="region of interest" description="Disordered" evidence="1">
    <location>
        <begin position="26"/>
        <end position="45"/>
    </location>
</feature>
<reference evidence="3" key="2">
    <citation type="submission" date="2023-06" db="EMBL/GenBank/DDBJ databases">
        <authorList>
            <consortium name="Lawrence Berkeley National Laboratory"/>
            <person name="Haridas S."/>
            <person name="Hensen N."/>
            <person name="Bonometti L."/>
            <person name="Westerberg I."/>
            <person name="Brannstrom I.O."/>
            <person name="Guillou S."/>
            <person name="Cros-Aarteil S."/>
            <person name="Calhoun S."/>
            <person name="Kuo A."/>
            <person name="Mondo S."/>
            <person name="Pangilinan J."/>
            <person name="Riley R."/>
            <person name="Labutti K."/>
            <person name="Andreopoulos B."/>
            <person name="Lipzen A."/>
            <person name="Chen C."/>
            <person name="Yanf M."/>
            <person name="Daum C."/>
            <person name="Ng V."/>
            <person name="Clum A."/>
            <person name="Steindorff A."/>
            <person name="Ohm R."/>
            <person name="Martin F."/>
            <person name="Silar P."/>
            <person name="Natvig D."/>
            <person name="Lalanne C."/>
            <person name="Gautier V."/>
            <person name="Ament-Velasquez S.L."/>
            <person name="Kruys A."/>
            <person name="Hutchinson M.I."/>
            <person name="Powell A.J."/>
            <person name="Barry K."/>
            <person name="Miller A.N."/>
            <person name="Grigoriev I.V."/>
            <person name="Debuchy R."/>
            <person name="Gladieux P."/>
            <person name="Thoren M.H."/>
            <person name="Johannesson H."/>
        </authorList>
    </citation>
    <scope>NUCLEOTIDE SEQUENCE</scope>
    <source>
        <strain evidence="3">CBS 118394</strain>
    </source>
</reference>
<dbReference type="EMBL" id="JAUEDM010000004">
    <property type="protein sequence ID" value="KAK3319248.1"/>
    <property type="molecule type" value="Genomic_DNA"/>
</dbReference>
<comment type="caution">
    <text evidence="3">The sequence shown here is derived from an EMBL/GenBank/DDBJ whole genome shotgun (WGS) entry which is preliminary data.</text>
</comment>
<evidence type="ECO:0000313" key="4">
    <source>
        <dbReference type="Proteomes" id="UP001283341"/>
    </source>
</evidence>
<evidence type="ECO:0000313" key="3">
    <source>
        <dbReference type="EMBL" id="KAK3319248.1"/>
    </source>
</evidence>
<name>A0AAE0M5B3_9PEZI</name>
<organism evidence="3 4">
    <name type="scientific">Apodospora peruviana</name>
    <dbReference type="NCBI Taxonomy" id="516989"/>
    <lineage>
        <taxon>Eukaryota</taxon>
        <taxon>Fungi</taxon>
        <taxon>Dikarya</taxon>
        <taxon>Ascomycota</taxon>
        <taxon>Pezizomycotina</taxon>
        <taxon>Sordariomycetes</taxon>
        <taxon>Sordariomycetidae</taxon>
        <taxon>Sordariales</taxon>
        <taxon>Lasiosphaeriaceae</taxon>
        <taxon>Apodospora</taxon>
    </lineage>
</organism>
<keyword evidence="2" id="KW-0732">Signal</keyword>
<dbReference type="Proteomes" id="UP001283341">
    <property type="component" value="Unassembled WGS sequence"/>
</dbReference>
<feature type="compositionally biased region" description="Pro residues" evidence="1">
    <location>
        <begin position="26"/>
        <end position="35"/>
    </location>
</feature>
<evidence type="ECO:0000256" key="2">
    <source>
        <dbReference type="SAM" id="SignalP"/>
    </source>
</evidence>
<gene>
    <name evidence="3" type="ORF">B0H66DRAFT_559052</name>
</gene>
<proteinExistence type="predicted"/>
<evidence type="ECO:0000256" key="1">
    <source>
        <dbReference type="SAM" id="MobiDB-lite"/>
    </source>
</evidence>
<reference evidence="3" key="1">
    <citation type="journal article" date="2023" name="Mol. Phylogenet. Evol.">
        <title>Genome-scale phylogeny and comparative genomics of the fungal order Sordariales.</title>
        <authorList>
            <person name="Hensen N."/>
            <person name="Bonometti L."/>
            <person name="Westerberg I."/>
            <person name="Brannstrom I.O."/>
            <person name="Guillou S."/>
            <person name="Cros-Aarteil S."/>
            <person name="Calhoun S."/>
            <person name="Haridas S."/>
            <person name="Kuo A."/>
            <person name="Mondo S."/>
            <person name="Pangilinan J."/>
            <person name="Riley R."/>
            <person name="LaButti K."/>
            <person name="Andreopoulos B."/>
            <person name="Lipzen A."/>
            <person name="Chen C."/>
            <person name="Yan M."/>
            <person name="Daum C."/>
            <person name="Ng V."/>
            <person name="Clum A."/>
            <person name="Steindorff A."/>
            <person name="Ohm R.A."/>
            <person name="Martin F."/>
            <person name="Silar P."/>
            <person name="Natvig D.O."/>
            <person name="Lalanne C."/>
            <person name="Gautier V."/>
            <person name="Ament-Velasquez S.L."/>
            <person name="Kruys A."/>
            <person name="Hutchinson M.I."/>
            <person name="Powell A.J."/>
            <person name="Barry K."/>
            <person name="Miller A.N."/>
            <person name="Grigoriev I.V."/>
            <person name="Debuchy R."/>
            <person name="Gladieux P."/>
            <person name="Hiltunen Thoren M."/>
            <person name="Johannesson H."/>
        </authorList>
    </citation>
    <scope>NUCLEOTIDE SEQUENCE</scope>
    <source>
        <strain evidence="3">CBS 118394</strain>
    </source>
</reference>
<evidence type="ECO:0008006" key="5">
    <source>
        <dbReference type="Google" id="ProtNLM"/>
    </source>
</evidence>